<dbReference type="InterPro" id="IPR002156">
    <property type="entry name" value="RNaseH_domain"/>
</dbReference>
<dbReference type="Proteomes" id="UP001472677">
    <property type="component" value="Unassembled WGS sequence"/>
</dbReference>
<accession>A0ABR2EUA2</accession>
<feature type="domain" description="RNase H type-1" evidence="1">
    <location>
        <begin position="149"/>
        <end position="215"/>
    </location>
</feature>
<protein>
    <recommendedName>
        <fullName evidence="1">RNase H type-1 domain-containing protein</fullName>
    </recommendedName>
</protein>
<proteinExistence type="predicted"/>
<gene>
    <name evidence="2" type="ORF">V6N12_059177</name>
</gene>
<keyword evidence="3" id="KW-1185">Reference proteome</keyword>
<evidence type="ECO:0000313" key="3">
    <source>
        <dbReference type="Proteomes" id="UP001472677"/>
    </source>
</evidence>
<name>A0ABR2EUA2_9ROSI</name>
<dbReference type="EMBL" id="JBBPBM010000010">
    <property type="protein sequence ID" value="KAK8565620.1"/>
    <property type="molecule type" value="Genomic_DNA"/>
</dbReference>
<evidence type="ECO:0000313" key="2">
    <source>
        <dbReference type="EMBL" id="KAK8565620.1"/>
    </source>
</evidence>
<evidence type="ECO:0000259" key="1">
    <source>
        <dbReference type="Pfam" id="PF13456"/>
    </source>
</evidence>
<organism evidence="2 3">
    <name type="scientific">Hibiscus sabdariffa</name>
    <name type="common">roselle</name>
    <dbReference type="NCBI Taxonomy" id="183260"/>
    <lineage>
        <taxon>Eukaryota</taxon>
        <taxon>Viridiplantae</taxon>
        <taxon>Streptophyta</taxon>
        <taxon>Embryophyta</taxon>
        <taxon>Tracheophyta</taxon>
        <taxon>Spermatophyta</taxon>
        <taxon>Magnoliopsida</taxon>
        <taxon>eudicotyledons</taxon>
        <taxon>Gunneridae</taxon>
        <taxon>Pentapetalae</taxon>
        <taxon>rosids</taxon>
        <taxon>malvids</taxon>
        <taxon>Malvales</taxon>
        <taxon>Malvaceae</taxon>
        <taxon>Malvoideae</taxon>
        <taxon>Hibiscus</taxon>
    </lineage>
</organism>
<dbReference type="InterPro" id="IPR044730">
    <property type="entry name" value="RNase_H-like_dom_plant"/>
</dbReference>
<dbReference type="PANTHER" id="PTHR47723">
    <property type="entry name" value="OS05G0353850 PROTEIN"/>
    <property type="match status" value="1"/>
</dbReference>
<dbReference type="Pfam" id="PF13456">
    <property type="entry name" value="RVT_3"/>
    <property type="match status" value="1"/>
</dbReference>
<dbReference type="InterPro" id="IPR053151">
    <property type="entry name" value="RNase_H-like"/>
</dbReference>
<dbReference type="CDD" id="cd06222">
    <property type="entry name" value="RNase_H_like"/>
    <property type="match status" value="1"/>
</dbReference>
<reference evidence="2 3" key="1">
    <citation type="journal article" date="2024" name="G3 (Bethesda)">
        <title>Genome assembly of Hibiscus sabdariffa L. provides insights into metabolisms of medicinal natural products.</title>
        <authorList>
            <person name="Kim T."/>
        </authorList>
    </citation>
    <scope>NUCLEOTIDE SEQUENCE [LARGE SCALE GENOMIC DNA]</scope>
    <source>
        <strain evidence="2">TK-2024</strain>
        <tissue evidence="2">Old leaves</tissue>
    </source>
</reference>
<sequence>MVAENGEWCWNLLEPLLSFNILLRIVAVKPQLGELSSTVNFDAWGCGWPLAFGAVVWSLWLNKNALVFDPDSTSTVSVLDHSRRVVDSYNLAIATSSGPRHGSIVRPRQGARWIPSEAGFYKLNTDGLRCSNTGYASCGGIIRNDKGSQHAWDLGFRHVLVEVDSLMVVKMMSDNHVAFGGYSLVRHIVRLLNRDWYVSLSHIAREDMQASGAVVARASHEVLQEMPTSGVG</sequence>
<comment type="caution">
    <text evidence="2">The sequence shown here is derived from an EMBL/GenBank/DDBJ whole genome shotgun (WGS) entry which is preliminary data.</text>
</comment>
<dbReference type="PANTHER" id="PTHR47723:SF13">
    <property type="entry name" value="PUTATIVE-RELATED"/>
    <property type="match status" value="1"/>
</dbReference>